<keyword evidence="6" id="KW-0119">Carbohydrate metabolism</keyword>
<keyword evidence="3" id="KW-0479">Metal-binding</keyword>
<comment type="catalytic activity">
    <reaction evidence="11">
        <text>3-dehydro-4-O-phospho-L-erythronate + H(+) = dihydroxyacetone phosphate + CO2</text>
        <dbReference type="Rhea" id="RHEA:52404"/>
        <dbReference type="ChEBI" id="CHEBI:15378"/>
        <dbReference type="ChEBI" id="CHEBI:16526"/>
        <dbReference type="ChEBI" id="CHEBI:57642"/>
        <dbReference type="ChEBI" id="CHEBI:136592"/>
        <dbReference type="EC" id="4.1.1.104"/>
    </reaction>
</comment>
<evidence type="ECO:0000259" key="12">
    <source>
        <dbReference type="SMART" id="SM01007"/>
    </source>
</evidence>
<dbReference type="SMART" id="SM01007">
    <property type="entry name" value="Aldolase_II"/>
    <property type="match status" value="1"/>
</dbReference>
<dbReference type="InterPro" id="IPR036409">
    <property type="entry name" value="Aldolase_II/adducin_N_sf"/>
</dbReference>
<comment type="function">
    <text evidence="7">Catalyzes the decarboxylation of 3-oxo-tetronate 4-phosphate to dihydroxyacetone phosphate (DHAP) and CO(2).</text>
</comment>
<evidence type="ECO:0000256" key="2">
    <source>
        <dbReference type="ARBA" id="ARBA00010037"/>
    </source>
</evidence>
<comment type="catalytic activity">
    <reaction evidence="10">
        <text>3-dehydro-4-O-phospho-D-erythronate + H(+) = dihydroxyacetone phosphate + CO2</text>
        <dbReference type="Rhea" id="RHEA:52416"/>
        <dbReference type="ChEBI" id="CHEBI:15378"/>
        <dbReference type="ChEBI" id="CHEBI:16526"/>
        <dbReference type="ChEBI" id="CHEBI:57642"/>
        <dbReference type="ChEBI" id="CHEBI:136593"/>
        <dbReference type="EC" id="4.1.1.104"/>
    </reaction>
</comment>
<dbReference type="InterPro" id="IPR050013">
    <property type="entry name" value="OtnC"/>
</dbReference>
<evidence type="ECO:0000256" key="8">
    <source>
        <dbReference type="ARBA" id="ARBA00044772"/>
    </source>
</evidence>
<dbReference type="Proteomes" id="UP001416858">
    <property type="component" value="Unassembled WGS sequence"/>
</dbReference>
<evidence type="ECO:0000313" key="13">
    <source>
        <dbReference type="EMBL" id="GAA5509594.1"/>
    </source>
</evidence>
<evidence type="ECO:0000256" key="4">
    <source>
        <dbReference type="ARBA" id="ARBA00022833"/>
    </source>
</evidence>
<dbReference type="NCBIfam" id="NF006000">
    <property type="entry name" value="PRK08130.1"/>
    <property type="match status" value="1"/>
</dbReference>
<dbReference type="Gene3D" id="3.40.225.10">
    <property type="entry name" value="Class II aldolase/adducin N-terminal domain"/>
    <property type="match status" value="1"/>
</dbReference>
<dbReference type="PANTHER" id="PTHR22789:SF0">
    <property type="entry name" value="3-OXO-TETRONATE 4-PHOSPHATE DECARBOXYLASE-RELATED"/>
    <property type="match status" value="1"/>
</dbReference>
<dbReference type="SUPFAM" id="SSF53639">
    <property type="entry name" value="AraD/HMP-PK domain-like"/>
    <property type="match status" value="1"/>
</dbReference>
<evidence type="ECO:0000313" key="14">
    <source>
        <dbReference type="Proteomes" id="UP001416858"/>
    </source>
</evidence>
<dbReference type="InterPro" id="IPR001303">
    <property type="entry name" value="Aldolase_II/adducin_N"/>
</dbReference>
<comment type="similarity">
    <text evidence="2">Belongs to the aldolase class II family. AraD/FucA subfamily.</text>
</comment>
<evidence type="ECO:0000256" key="10">
    <source>
        <dbReference type="ARBA" id="ARBA00047520"/>
    </source>
</evidence>
<dbReference type="EMBL" id="BAABRO010000015">
    <property type="protein sequence ID" value="GAA5509594.1"/>
    <property type="molecule type" value="Genomic_DNA"/>
</dbReference>
<organism evidence="13 14">
    <name type="scientific">Novipirellula caenicola</name>
    <dbReference type="NCBI Taxonomy" id="1536901"/>
    <lineage>
        <taxon>Bacteria</taxon>
        <taxon>Pseudomonadati</taxon>
        <taxon>Planctomycetota</taxon>
        <taxon>Planctomycetia</taxon>
        <taxon>Pirellulales</taxon>
        <taxon>Pirellulaceae</taxon>
        <taxon>Novipirellula</taxon>
    </lineage>
</organism>
<evidence type="ECO:0000256" key="3">
    <source>
        <dbReference type="ARBA" id="ARBA00022723"/>
    </source>
</evidence>
<evidence type="ECO:0000256" key="7">
    <source>
        <dbReference type="ARBA" id="ARBA00044745"/>
    </source>
</evidence>
<evidence type="ECO:0000256" key="1">
    <source>
        <dbReference type="ARBA" id="ARBA00001947"/>
    </source>
</evidence>
<accession>A0ABP9VWS3</accession>
<protein>
    <recommendedName>
        <fullName evidence="9">3-oxo-tetronate 4-phosphate decarboxylase</fullName>
        <ecNumber evidence="8">4.1.1.104</ecNumber>
    </recommendedName>
</protein>
<sequence length="210" mass="23236">MSERDLRERIAMHGQSLFDRGFTCGSSGNISVRLPDGILVTPTNVCLGRLDPDRISKVKWDGTLVAGDKPSKEAVLHLSMYRSREKDDAIVHLHSTYSVAVSCLPDIDSANVLPALTAYYVMRVGTLPMLPYFPPGDQKLAAEVERAALDARAVLLANHGPIVAATDLDKAVYATEELEETAKLYLLLRDRSPRCLTDEQCRDLHERFPS</sequence>
<dbReference type="EC" id="4.1.1.104" evidence="8"/>
<evidence type="ECO:0000256" key="9">
    <source>
        <dbReference type="ARBA" id="ARBA00044803"/>
    </source>
</evidence>
<dbReference type="PANTHER" id="PTHR22789">
    <property type="entry name" value="FUCULOSE PHOSPHATE ALDOLASE"/>
    <property type="match status" value="1"/>
</dbReference>
<feature type="domain" description="Class II aldolase/adducin N-terminal" evidence="12">
    <location>
        <begin position="8"/>
        <end position="186"/>
    </location>
</feature>
<evidence type="ECO:0000256" key="11">
    <source>
        <dbReference type="ARBA" id="ARBA00048603"/>
    </source>
</evidence>
<keyword evidence="14" id="KW-1185">Reference proteome</keyword>
<evidence type="ECO:0000256" key="6">
    <source>
        <dbReference type="ARBA" id="ARBA00023277"/>
    </source>
</evidence>
<reference evidence="13 14" key="1">
    <citation type="submission" date="2024-02" db="EMBL/GenBank/DDBJ databases">
        <title>Rhodopirellula caenicola NBRC 110016.</title>
        <authorList>
            <person name="Ichikawa N."/>
            <person name="Katano-Makiyama Y."/>
            <person name="Hidaka K."/>
        </authorList>
    </citation>
    <scope>NUCLEOTIDE SEQUENCE [LARGE SCALE GENOMIC DNA]</scope>
    <source>
        <strain evidence="13 14">NBRC 110016</strain>
    </source>
</reference>
<keyword evidence="5" id="KW-0456">Lyase</keyword>
<evidence type="ECO:0000256" key="5">
    <source>
        <dbReference type="ARBA" id="ARBA00023239"/>
    </source>
</evidence>
<dbReference type="RefSeq" id="WP_345686786.1">
    <property type="nucleotide sequence ID" value="NZ_BAABRO010000015.1"/>
</dbReference>
<comment type="cofactor">
    <cofactor evidence="1">
        <name>Zn(2+)</name>
        <dbReference type="ChEBI" id="CHEBI:29105"/>
    </cofactor>
</comment>
<keyword evidence="4" id="KW-0862">Zinc</keyword>
<name>A0ABP9VWS3_9BACT</name>
<dbReference type="Pfam" id="PF00596">
    <property type="entry name" value="Aldolase_II"/>
    <property type="match status" value="1"/>
</dbReference>
<gene>
    <name evidence="13" type="primary">otnC</name>
    <name evidence="13" type="ORF">Rcae01_05094</name>
</gene>
<proteinExistence type="inferred from homology"/>
<comment type="caution">
    <text evidence="13">The sequence shown here is derived from an EMBL/GenBank/DDBJ whole genome shotgun (WGS) entry which is preliminary data.</text>
</comment>
<dbReference type="NCBIfam" id="NF043034">
    <property type="entry name" value="OxoTetrPhDc"/>
    <property type="match status" value="1"/>
</dbReference>
<dbReference type="InterPro" id="IPR050197">
    <property type="entry name" value="Aldolase_class_II_sugar_metab"/>
</dbReference>